<feature type="compositionally biased region" description="Acidic residues" evidence="1">
    <location>
        <begin position="96"/>
        <end position="109"/>
    </location>
</feature>
<feature type="chain" id="PRO_5009193505" evidence="2">
    <location>
        <begin position="25"/>
        <end position="276"/>
    </location>
</feature>
<evidence type="ECO:0000313" key="3">
    <source>
        <dbReference type="EMBL" id="OEU21356.1"/>
    </source>
</evidence>
<sequence>MIAIFPSVFLFLLTLSIIVCLGQAFNIRSGTYLSQRHINYHLTPTHEHESPRRNDHSVALNAKKKRRRRREGSDTTSDQDKPTDNLVTESSVPLLDGDELPDFDLDGEGGENAKQTTRVKISSNPDEITDAMMADPNAAGISRSFDELITDRSLESKFEFEDSGDPEIPDFVQLAKESSSSVDGIIPTSEGTGMTKKQRQAERVANAIKLKEEEEQKGKNFFSSNPKFLNEKGEVSAVKILEQGAWLGIYTLVGWELYINSPLFERATKEFAPIVF</sequence>
<dbReference type="AlphaFoldDB" id="A0A1E7FT84"/>
<dbReference type="InParanoid" id="A0A1E7FT84"/>
<dbReference type="EMBL" id="KV784354">
    <property type="protein sequence ID" value="OEU21356.1"/>
    <property type="molecule type" value="Genomic_DNA"/>
</dbReference>
<protein>
    <submittedName>
        <fullName evidence="3">Uncharacterized protein</fullName>
    </submittedName>
</protein>
<keyword evidence="4" id="KW-1185">Reference proteome</keyword>
<evidence type="ECO:0000256" key="1">
    <source>
        <dbReference type="SAM" id="MobiDB-lite"/>
    </source>
</evidence>
<feature type="signal peptide" evidence="2">
    <location>
        <begin position="1"/>
        <end position="24"/>
    </location>
</feature>
<evidence type="ECO:0000313" key="4">
    <source>
        <dbReference type="Proteomes" id="UP000095751"/>
    </source>
</evidence>
<feature type="region of interest" description="Disordered" evidence="1">
    <location>
        <begin position="44"/>
        <end position="119"/>
    </location>
</feature>
<gene>
    <name evidence="3" type="ORF">FRACYDRAFT_234981</name>
</gene>
<name>A0A1E7FT84_9STRA</name>
<feature type="compositionally biased region" description="Basic and acidic residues" evidence="1">
    <location>
        <begin position="44"/>
        <end position="56"/>
    </location>
</feature>
<dbReference type="Proteomes" id="UP000095751">
    <property type="component" value="Unassembled WGS sequence"/>
</dbReference>
<keyword evidence="2" id="KW-0732">Signal</keyword>
<dbReference type="OrthoDB" id="46853at2759"/>
<proteinExistence type="predicted"/>
<accession>A0A1E7FT84</accession>
<dbReference type="KEGG" id="fcy:FRACYDRAFT_234981"/>
<evidence type="ECO:0000256" key="2">
    <source>
        <dbReference type="SAM" id="SignalP"/>
    </source>
</evidence>
<reference evidence="3 4" key="1">
    <citation type="submission" date="2016-09" db="EMBL/GenBank/DDBJ databases">
        <title>Extensive genetic diversity and differential bi-allelic expression allows diatom success in the polar Southern Ocean.</title>
        <authorList>
            <consortium name="DOE Joint Genome Institute"/>
            <person name="Mock T."/>
            <person name="Otillar R.P."/>
            <person name="Strauss J."/>
            <person name="Dupont C."/>
            <person name="Frickenhaus S."/>
            <person name="Maumus F."/>
            <person name="Mcmullan M."/>
            <person name="Sanges R."/>
            <person name="Schmutz J."/>
            <person name="Toseland A."/>
            <person name="Valas R."/>
            <person name="Veluchamy A."/>
            <person name="Ward B.J."/>
            <person name="Allen A."/>
            <person name="Barry K."/>
            <person name="Falciatore A."/>
            <person name="Ferrante M."/>
            <person name="Fortunato A.E."/>
            <person name="Gloeckner G."/>
            <person name="Gruber A."/>
            <person name="Hipkin R."/>
            <person name="Janech M."/>
            <person name="Kroth P."/>
            <person name="Leese F."/>
            <person name="Lindquist E."/>
            <person name="Lyon B.R."/>
            <person name="Martin J."/>
            <person name="Mayer C."/>
            <person name="Parker M."/>
            <person name="Quesneville H."/>
            <person name="Raymond J."/>
            <person name="Uhlig C."/>
            <person name="Valentin K.U."/>
            <person name="Worden A.Z."/>
            <person name="Armbrust E.V."/>
            <person name="Bowler C."/>
            <person name="Green B."/>
            <person name="Moulton V."/>
            <person name="Van Oosterhout C."/>
            <person name="Grigoriev I."/>
        </authorList>
    </citation>
    <scope>NUCLEOTIDE SEQUENCE [LARGE SCALE GENOMIC DNA]</scope>
    <source>
        <strain evidence="3 4">CCMP1102</strain>
    </source>
</reference>
<organism evidence="3 4">
    <name type="scientific">Fragilariopsis cylindrus CCMP1102</name>
    <dbReference type="NCBI Taxonomy" id="635003"/>
    <lineage>
        <taxon>Eukaryota</taxon>
        <taxon>Sar</taxon>
        <taxon>Stramenopiles</taxon>
        <taxon>Ochrophyta</taxon>
        <taxon>Bacillariophyta</taxon>
        <taxon>Bacillariophyceae</taxon>
        <taxon>Bacillariophycidae</taxon>
        <taxon>Bacillariales</taxon>
        <taxon>Bacillariaceae</taxon>
        <taxon>Fragilariopsis</taxon>
    </lineage>
</organism>